<dbReference type="SUPFAM" id="SSF53218">
    <property type="entry name" value="Molybdenum cofactor biosynthesis proteins"/>
    <property type="match status" value="1"/>
</dbReference>
<dbReference type="PANTHER" id="PTHR43764">
    <property type="entry name" value="MOLYBDENUM COFACTOR BIOSYNTHESIS"/>
    <property type="match status" value="1"/>
</dbReference>
<dbReference type="InterPro" id="IPR051920">
    <property type="entry name" value="MPT_Adenylyltrnsfr/MoaC-Rel"/>
</dbReference>
<dbReference type="InterPro" id="IPR036425">
    <property type="entry name" value="MoaB/Mog-like_dom_sf"/>
</dbReference>
<evidence type="ECO:0000313" key="5">
    <source>
        <dbReference type="Proteomes" id="UP001206895"/>
    </source>
</evidence>
<gene>
    <name evidence="4" type="ORF">LX13_000416</name>
</gene>
<keyword evidence="2" id="KW-0501">Molybdenum cofactor biosynthesis</keyword>
<proteinExistence type="predicted"/>
<sequence>MSTTDDRTGILRILPPITTDSVIADSEQEFAHDTGVTQHDLVAAEIAAERLAAGTGEGQKMSVSLESQDLGRALVVVVDDRAAHGEDQTLIGPLVGELLTEAGFHVDAMVAVAADEVEIRNALNTAVIGGVDLVISVGGVGVRPRDVTPEATTGLLDRNLRGIEEAVRSSGLAAGAADAGLSRGVAGMSGQTLVVNLASSRAAVRDGMATVTPLAKHVIESISEF</sequence>
<dbReference type="PANTHER" id="PTHR43764:SF1">
    <property type="entry name" value="MOLYBDOPTERIN MOLYBDOTRANSFERASE"/>
    <property type="match status" value="1"/>
</dbReference>
<evidence type="ECO:0000256" key="2">
    <source>
        <dbReference type="ARBA" id="ARBA00023150"/>
    </source>
</evidence>
<evidence type="ECO:0000313" key="4">
    <source>
        <dbReference type="EMBL" id="MCP2174609.1"/>
    </source>
</evidence>
<protein>
    <submittedName>
        <fullName evidence="4">Molybdenum cofactor synthesis domain-containing protein</fullName>
    </submittedName>
</protein>
<accession>A0ABT1H8U4</accession>
<comment type="pathway">
    <text evidence="1">Cofactor biosynthesis; molybdopterin biosynthesis.</text>
</comment>
<name>A0ABT1H8U4_9NOCA</name>
<dbReference type="Pfam" id="PF00994">
    <property type="entry name" value="MoCF_biosynth"/>
    <property type="match status" value="1"/>
</dbReference>
<dbReference type="Proteomes" id="UP001206895">
    <property type="component" value="Unassembled WGS sequence"/>
</dbReference>
<dbReference type="RefSeq" id="WP_253659653.1">
    <property type="nucleotide sequence ID" value="NZ_BAAAJQ010000001.1"/>
</dbReference>
<organism evidence="4 5">
    <name type="scientific">Williamsia maris</name>
    <dbReference type="NCBI Taxonomy" id="72806"/>
    <lineage>
        <taxon>Bacteria</taxon>
        <taxon>Bacillati</taxon>
        <taxon>Actinomycetota</taxon>
        <taxon>Actinomycetes</taxon>
        <taxon>Mycobacteriales</taxon>
        <taxon>Nocardiaceae</taxon>
        <taxon>Williamsia</taxon>
    </lineage>
</organism>
<dbReference type="EMBL" id="JAMTCJ010000001">
    <property type="protein sequence ID" value="MCP2174609.1"/>
    <property type="molecule type" value="Genomic_DNA"/>
</dbReference>
<feature type="domain" description="MoaB/Mog" evidence="3">
    <location>
        <begin position="74"/>
        <end position="218"/>
    </location>
</feature>
<evidence type="ECO:0000259" key="3">
    <source>
        <dbReference type="SMART" id="SM00852"/>
    </source>
</evidence>
<dbReference type="Gene3D" id="3.40.980.10">
    <property type="entry name" value="MoaB/Mog-like domain"/>
    <property type="match status" value="1"/>
</dbReference>
<dbReference type="SMART" id="SM00852">
    <property type="entry name" value="MoCF_biosynth"/>
    <property type="match status" value="1"/>
</dbReference>
<reference evidence="4 5" key="1">
    <citation type="submission" date="2022-06" db="EMBL/GenBank/DDBJ databases">
        <title>Genomic Encyclopedia of Archaeal and Bacterial Type Strains, Phase II (KMG-II): from individual species to whole genera.</title>
        <authorList>
            <person name="Goeker M."/>
        </authorList>
    </citation>
    <scope>NUCLEOTIDE SEQUENCE [LARGE SCALE GENOMIC DNA]</scope>
    <source>
        <strain evidence="4 5">DSM 44693</strain>
    </source>
</reference>
<comment type="caution">
    <text evidence="4">The sequence shown here is derived from an EMBL/GenBank/DDBJ whole genome shotgun (WGS) entry which is preliminary data.</text>
</comment>
<evidence type="ECO:0000256" key="1">
    <source>
        <dbReference type="ARBA" id="ARBA00005046"/>
    </source>
</evidence>
<dbReference type="InterPro" id="IPR001453">
    <property type="entry name" value="MoaB/Mog_dom"/>
</dbReference>
<keyword evidence="5" id="KW-1185">Reference proteome</keyword>